<keyword evidence="2" id="KW-1133">Transmembrane helix</keyword>
<dbReference type="RefSeq" id="WP_017533085.1">
    <property type="nucleotide sequence ID" value="NZ_BAZE01000010.1"/>
</dbReference>
<gene>
    <name evidence="4" type="ORF">GTW20_09990</name>
    <name evidence="3" type="ORF">VSQ78_00110</name>
</gene>
<dbReference type="EMBL" id="WWHY01000001">
    <property type="protein sequence ID" value="MYR32593.1"/>
    <property type="molecule type" value="Genomic_DNA"/>
</dbReference>
<keyword evidence="6" id="KW-1185">Reference proteome</keyword>
<organism evidence="4 5">
    <name type="scientific">Nocardiopsis alba</name>
    <dbReference type="NCBI Taxonomy" id="53437"/>
    <lineage>
        <taxon>Bacteria</taxon>
        <taxon>Bacillati</taxon>
        <taxon>Actinomycetota</taxon>
        <taxon>Actinomycetes</taxon>
        <taxon>Streptosporangiales</taxon>
        <taxon>Nocardiopsidaceae</taxon>
        <taxon>Nocardiopsis</taxon>
    </lineage>
</organism>
<keyword evidence="2" id="KW-0472">Membrane</keyword>
<feature type="transmembrane region" description="Helical" evidence="2">
    <location>
        <begin position="30"/>
        <end position="55"/>
    </location>
</feature>
<evidence type="ECO:0000313" key="4">
    <source>
        <dbReference type="EMBL" id="MYR32593.1"/>
    </source>
</evidence>
<evidence type="ECO:0000313" key="6">
    <source>
        <dbReference type="Proteomes" id="UP001585053"/>
    </source>
</evidence>
<sequence length="241" mass="24897">MREPDTPVPDRGEEPGPHRVDEEPDNARRITFTIAVLVTLVFLLITAAGLGRLLLGDDDAEPSAADPSPTGEEAPEEPETTEGPGGGDTVSDPRSGLAYALAGEGWTRLGDDQVPPEYTSYTVYGSPEDPGAVIVTGGEELGPLEPLAATAVSMATRMVGHLATDGGDLWVEPSGATEVNGHPAFGATMGDDSESDEEAYGRFLVVELEGDQGAFVLGLNTDGGAEATADIDAAFDSLTTL</sequence>
<feature type="region of interest" description="Disordered" evidence="1">
    <location>
        <begin position="1"/>
        <end position="24"/>
    </location>
</feature>
<comment type="caution">
    <text evidence="4">The sequence shown here is derived from an EMBL/GenBank/DDBJ whole genome shotgun (WGS) entry which is preliminary data.</text>
</comment>
<keyword evidence="2" id="KW-0812">Transmembrane</keyword>
<evidence type="ECO:0000313" key="3">
    <source>
        <dbReference type="EMBL" id="MFB8766083.1"/>
    </source>
</evidence>
<evidence type="ECO:0008006" key="7">
    <source>
        <dbReference type="Google" id="ProtNLM"/>
    </source>
</evidence>
<protein>
    <recommendedName>
        <fullName evidence="7">Alanine and proline-rich secreted protein Apa</fullName>
    </recommendedName>
</protein>
<dbReference type="AlphaFoldDB" id="A0A7K2IRQ8"/>
<proteinExistence type="predicted"/>
<reference evidence="4 5" key="1">
    <citation type="journal article" date="2019" name="Nat. Commun.">
        <title>The antimicrobial potential of Streptomyces from insect microbiomes.</title>
        <authorList>
            <person name="Chevrette M.G."/>
            <person name="Carlson C.M."/>
            <person name="Ortega H.E."/>
            <person name="Thomas C."/>
            <person name="Ananiev G.E."/>
            <person name="Barns K.J."/>
            <person name="Book A.J."/>
            <person name="Cagnazzo J."/>
            <person name="Carlos C."/>
            <person name="Flanigan W."/>
            <person name="Grubbs K.J."/>
            <person name="Horn H.A."/>
            <person name="Hoffmann F.M."/>
            <person name="Klassen J.L."/>
            <person name="Knack J.J."/>
            <person name="Lewin G.R."/>
            <person name="McDonald B.R."/>
            <person name="Muller L."/>
            <person name="Melo W.G.P."/>
            <person name="Pinto-Tomas A.A."/>
            <person name="Schmitz A."/>
            <person name="Wendt-Pienkowski E."/>
            <person name="Wildman S."/>
            <person name="Zhao M."/>
            <person name="Zhang F."/>
            <person name="Bugni T.S."/>
            <person name="Andes D.R."/>
            <person name="Pupo M.T."/>
            <person name="Currie C.R."/>
        </authorList>
    </citation>
    <scope>NUCLEOTIDE SEQUENCE [LARGE SCALE GENOMIC DNA]</scope>
    <source>
        <strain evidence="4 5">SID5840</strain>
    </source>
</reference>
<name>A0A7K2IRQ8_9ACTN</name>
<dbReference type="EMBL" id="JAYMRS010000001">
    <property type="protein sequence ID" value="MFB8766083.1"/>
    <property type="molecule type" value="Genomic_DNA"/>
</dbReference>
<dbReference type="GeneID" id="91392999"/>
<accession>A0A7K2IRQ8</accession>
<evidence type="ECO:0000313" key="5">
    <source>
        <dbReference type="Proteomes" id="UP000467124"/>
    </source>
</evidence>
<feature type="compositionally biased region" description="Low complexity" evidence="1">
    <location>
        <begin position="62"/>
        <end position="72"/>
    </location>
</feature>
<reference evidence="3 6" key="2">
    <citation type="submission" date="2024-01" db="EMBL/GenBank/DDBJ databases">
        <title>Genome mining of biosynthetic gene clusters to explore secondary metabolites of Streptomyces sp.</title>
        <authorList>
            <person name="Baig A."/>
            <person name="Ajitkumar Shintre N."/>
            <person name="Kumar H."/>
            <person name="Anbarasu A."/>
            <person name="Ramaiah S."/>
        </authorList>
    </citation>
    <scope>NUCLEOTIDE SEQUENCE [LARGE SCALE GENOMIC DNA]</scope>
    <source>
        <strain evidence="3 6">A01</strain>
    </source>
</reference>
<dbReference type="Proteomes" id="UP000467124">
    <property type="component" value="Unassembled WGS sequence"/>
</dbReference>
<evidence type="ECO:0000256" key="1">
    <source>
        <dbReference type="SAM" id="MobiDB-lite"/>
    </source>
</evidence>
<evidence type="ECO:0000256" key="2">
    <source>
        <dbReference type="SAM" id="Phobius"/>
    </source>
</evidence>
<feature type="region of interest" description="Disordered" evidence="1">
    <location>
        <begin position="59"/>
        <end position="95"/>
    </location>
</feature>
<dbReference type="Proteomes" id="UP001585053">
    <property type="component" value="Unassembled WGS sequence"/>
</dbReference>